<dbReference type="PANTHER" id="PTHR20371">
    <property type="entry name" value="ENOLASE-PHOSPHATASE E1"/>
    <property type="match status" value="1"/>
</dbReference>
<comment type="cofactor">
    <cofactor evidence="8">
        <name>Mg(2+)</name>
        <dbReference type="ChEBI" id="CHEBI:18420"/>
    </cofactor>
    <text evidence="8">Binds 1 Mg(2+) ion per subunit.</text>
</comment>
<dbReference type="GO" id="GO:0005634">
    <property type="term" value="C:nucleus"/>
    <property type="evidence" value="ECO:0007669"/>
    <property type="project" value="UniProtKB-SubCell"/>
</dbReference>
<organism evidence="10 11">
    <name type="scientific">Parathielavia appendiculata</name>
    <dbReference type="NCBI Taxonomy" id="2587402"/>
    <lineage>
        <taxon>Eukaryota</taxon>
        <taxon>Fungi</taxon>
        <taxon>Dikarya</taxon>
        <taxon>Ascomycota</taxon>
        <taxon>Pezizomycotina</taxon>
        <taxon>Sordariomycetes</taxon>
        <taxon>Sordariomycetidae</taxon>
        <taxon>Sordariales</taxon>
        <taxon>Chaetomiaceae</taxon>
        <taxon>Parathielavia</taxon>
    </lineage>
</organism>
<evidence type="ECO:0000313" key="10">
    <source>
        <dbReference type="EMBL" id="KAK4123718.1"/>
    </source>
</evidence>
<evidence type="ECO:0000256" key="8">
    <source>
        <dbReference type="HAMAP-Rule" id="MF_03117"/>
    </source>
</evidence>
<comment type="subunit">
    <text evidence="8">Monomer.</text>
</comment>
<dbReference type="FunFam" id="1.10.720.60:FF:000007">
    <property type="entry name" value="Enolase-phosphatase E1"/>
    <property type="match status" value="1"/>
</dbReference>
<dbReference type="AlphaFoldDB" id="A0AAN6TZN0"/>
<feature type="binding site" evidence="8">
    <location>
        <position position="291"/>
    </location>
    <ligand>
        <name>Mg(2+)</name>
        <dbReference type="ChEBI" id="CHEBI:18420"/>
    </ligand>
</feature>
<feature type="compositionally biased region" description="Low complexity" evidence="9">
    <location>
        <begin position="71"/>
        <end position="84"/>
    </location>
</feature>
<keyword evidence="1 8" id="KW-0963">Cytoplasm</keyword>
<dbReference type="EC" id="3.1.3.77" evidence="8"/>
<comment type="pathway">
    <text evidence="8">Amino-acid biosynthesis; L-methionine biosynthesis via salvage pathway; L-methionine from S-methyl-5-thio-alpha-D-ribose 1-phosphate: step 3/6.</text>
</comment>
<keyword evidence="6 8" id="KW-0486">Methionine biosynthesis</keyword>
<dbReference type="PANTHER" id="PTHR20371:SF1">
    <property type="entry name" value="ENOLASE-PHOSPHATASE E1"/>
    <property type="match status" value="1"/>
</dbReference>
<accession>A0AAN6TZN0</accession>
<keyword evidence="11" id="KW-1185">Reference proteome</keyword>
<keyword evidence="2 8" id="KW-0028">Amino-acid biosynthesis</keyword>
<feature type="binding site" evidence="8">
    <location>
        <begin position="227"/>
        <end position="228"/>
    </location>
    <ligand>
        <name>substrate</name>
    </ligand>
</feature>
<keyword evidence="7 8" id="KW-0539">Nucleus</keyword>
<dbReference type="Gene3D" id="1.10.720.60">
    <property type="match status" value="1"/>
</dbReference>
<dbReference type="GO" id="GO:0043874">
    <property type="term" value="F:acireductone synthase activity"/>
    <property type="evidence" value="ECO:0007669"/>
    <property type="project" value="UniProtKB-EC"/>
</dbReference>
<feature type="binding site" evidence="8">
    <location>
        <position position="94"/>
    </location>
    <ligand>
        <name>Mg(2+)</name>
        <dbReference type="ChEBI" id="CHEBI:18420"/>
    </ligand>
</feature>
<dbReference type="GO" id="GO:0000287">
    <property type="term" value="F:magnesium ion binding"/>
    <property type="evidence" value="ECO:0007669"/>
    <property type="project" value="UniProtKB-UniRule"/>
</dbReference>
<comment type="function">
    <text evidence="8">Bifunctional enzyme that catalyzes the enolization of 2,3-diketo-5-methylthiopentyl-1-phosphate (DK-MTP-1-P) into the intermediate 2-hydroxy-3-keto-5-methylthiopentenyl-1-phosphate (HK-MTPenyl-1-P), which is then dephosphorylated to form the acireductone 1,2-dihydroxy-3-keto-5-methylthiopentene (DHK-MTPene).</text>
</comment>
<dbReference type="SFLD" id="SFLDG01133">
    <property type="entry name" value="C1.5.4:_Enolase-phosphatase_Li"/>
    <property type="match status" value="1"/>
</dbReference>
<dbReference type="SUPFAM" id="SSF56784">
    <property type="entry name" value="HAD-like"/>
    <property type="match status" value="1"/>
</dbReference>
<evidence type="ECO:0000256" key="6">
    <source>
        <dbReference type="ARBA" id="ARBA00023167"/>
    </source>
</evidence>
<gene>
    <name evidence="8" type="primary">UTR4</name>
    <name evidence="10" type="ORF">N657DRAFT_680866</name>
</gene>
<protein>
    <recommendedName>
        <fullName evidence="8">Enolase-phosphatase E1</fullName>
        <ecNumber evidence="8">3.1.3.77</ecNumber>
    </recommendedName>
    <alternativeName>
        <fullName evidence="8">2,3-diketo-5-methylthio-1-phosphopentane phosphatase</fullName>
    </alternativeName>
</protein>
<keyword evidence="4 8" id="KW-0378">Hydrolase</keyword>
<comment type="subcellular location">
    <subcellularLocation>
        <location evidence="8">Cytoplasm</location>
    </subcellularLocation>
    <subcellularLocation>
        <location evidence="8">Nucleus</location>
    </subcellularLocation>
</comment>
<keyword evidence="5 8" id="KW-0460">Magnesium</keyword>
<dbReference type="EMBL" id="MU853228">
    <property type="protein sequence ID" value="KAK4123718.1"/>
    <property type="molecule type" value="Genomic_DNA"/>
</dbReference>
<keyword evidence="3 8" id="KW-0479">Metal-binding</keyword>
<comment type="caution">
    <text evidence="10">The sequence shown here is derived from an EMBL/GenBank/DDBJ whole genome shotgun (WGS) entry which is preliminary data.</text>
</comment>
<dbReference type="InterPro" id="IPR036412">
    <property type="entry name" value="HAD-like_sf"/>
</dbReference>
<reference evidence="10" key="2">
    <citation type="submission" date="2023-05" db="EMBL/GenBank/DDBJ databases">
        <authorList>
            <consortium name="Lawrence Berkeley National Laboratory"/>
            <person name="Steindorff A."/>
            <person name="Hensen N."/>
            <person name="Bonometti L."/>
            <person name="Westerberg I."/>
            <person name="Brannstrom I.O."/>
            <person name="Guillou S."/>
            <person name="Cros-Aarteil S."/>
            <person name="Calhoun S."/>
            <person name="Haridas S."/>
            <person name="Kuo A."/>
            <person name="Mondo S."/>
            <person name="Pangilinan J."/>
            <person name="Riley R."/>
            <person name="Labutti K."/>
            <person name="Andreopoulos B."/>
            <person name="Lipzen A."/>
            <person name="Chen C."/>
            <person name="Yanf M."/>
            <person name="Daum C."/>
            <person name="Ng V."/>
            <person name="Clum A."/>
            <person name="Ohm R."/>
            <person name="Martin F."/>
            <person name="Silar P."/>
            <person name="Natvig D."/>
            <person name="Lalanne C."/>
            <person name="Gautier V."/>
            <person name="Ament-Velasquez S.L."/>
            <person name="Kruys A."/>
            <person name="Hutchinson M.I."/>
            <person name="Powell A.J."/>
            <person name="Barry K."/>
            <person name="Miller A.N."/>
            <person name="Grigoriev I.V."/>
            <person name="Debuchy R."/>
            <person name="Gladieux P."/>
            <person name="Thoren M.H."/>
            <person name="Johannesson H."/>
        </authorList>
    </citation>
    <scope>NUCLEOTIDE SEQUENCE</scope>
    <source>
        <strain evidence="10">CBS 731.68</strain>
    </source>
</reference>
<dbReference type="Proteomes" id="UP001302602">
    <property type="component" value="Unassembled WGS sequence"/>
</dbReference>
<dbReference type="Gene3D" id="3.40.50.1000">
    <property type="entry name" value="HAD superfamily/HAD-like"/>
    <property type="match status" value="1"/>
</dbReference>
<comment type="pathway">
    <text evidence="8">Amino-acid biosynthesis; L-methionine biosynthesis via salvage pathway; L-methionine from S-methyl-5-thio-alpha-D-ribose 1-phosphate: step 4/6.</text>
</comment>
<reference evidence="10" key="1">
    <citation type="journal article" date="2023" name="Mol. Phylogenet. Evol.">
        <title>Genome-scale phylogeny and comparative genomics of the fungal order Sordariales.</title>
        <authorList>
            <person name="Hensen N."/>
            <person name="Bonometti L."/>
            <person name="Westerberg I."/>
            <person name="Brannstrom I.O."/>
            <person name="Guillou S."/>
            <person name="Cros-Aarteil S."/>
            <person name="Calhoun S."/>
            <person name="Haridas S."/>
            <person name="Kuo A."/>
            <person name="Mondo S."/>
            <person name="Pangilinan J."/>
            <person name="Riley R."/>
            <person name="LaButti K."/>
            <person name="Andreopoulos B."/>
            <person name="Lipzen A."/>
            <person name="Chen C."/>
            <person name="Yan M."/>
            <person name="Daum C."/>
            <person name="Ng V."/>
            <person name="Clum A."/>
            <person name="Steindorff A."/>
            <person name="Ohm R.A."/>
            <person name="Martin F."/>
            <person name="Silar P."/>
            <person name="Natvig D.O."/>
            <person name="Lalanne C."/>
            <person name="Gautier V."/>
            <person name="Ament-Velasquez S.L."/>
            <person name="Kruys A."/>
            <person name="Hutchinson M.I."/>
            <person name="Powell A.J."/>
            <person name="Barry K."/>
            <person name="Miller A.N."/>
            <person name="Grigoriev I.V."/>
            <person name="Debuchy R."/>
            <person name="Gladieux P."/>
            <person name="Hiltunen Thoren M."/>
            <person name="Johannesson H."/>
        </authorList>
    </citation>
    <scope>NUCLEOTIDE SEQUENCE</scope>
    <source>
        <strain evidence="10">CBS 731.68</strain>
    </source>
</reference>
<dbReference type="SFLD" id="SFLDG01129">
    <property type="entry name" value="C1.5:_HAD__Beta-PGM__Phosphata"/>
    <property type="match status" value="1"/>
</dbReference>
<dbReference type="GO" id="GO:0019509">
    <property type="term" value="P:L-methionine salvage from methylthioadenosine"/>
    <property type="evidence" value="ECO:0007669"/>
    <property type="project" value="UniProtKB-UniRule"/>
</dbReference>
<evidence type="ECO:0000256" key="2">
    <source>
        <dbReference type="ARBA" id="ARBA00022605"/>
    </source>
</evidence>
<feature type="binding site" evidence="8">
    <location>
        <position position="96"/>
    </location>
    <ligand>
        <name>Mg(2+)</name>
        <dbReference type="ChEBI" id="CHEBI:18420"/>
    </ligand>
</feature>
<evidence type="ECO:0000313" key="11">
    <source>
        <dbReference type="Proteomes" id="UP001302602"/>
    </source>
</evidence>
<dbReference type="CDD" id="cd01629">
    <property type="entry name" value="HAD_EP"/>
    <property type="match status" value="1"/>
</dbReference>
<feature type="binding site" evidence="8">
    <location>
        <position position="265"/>
    </location>
    <ligand>
        <name>substrate</name>
    </ligand>
</feature>
<evidence type="ECO:0000256" key="4">
    <source>
        <dbReference type="ARBA" id="ARBA00022801"/>
    </source>
</evidence>
<feature type="region of interest" description="Disordered" evidence="9">
    <location>
        <begin position="1"/>
        <end position="84"/>
    </location>
</feature>
<comment type="catalytic activity">
    <reaction evidence="8">
        <text>5-methylsulfanyl-2,3-dioxopentyl phosphate + H2O = 1,2-dihydroxy-5-(methylsulfanyl)pent-1-en-3-one + phosphate</text>
        <dbReference type="Rhea" id="RHEA:21700"/>
        <dbReference type="ChEBI" id="CHEBI:15377"/>
        <dbReference type="ChEBI" id="CHEBI:43474"/>
        <dbReference type="ChEBI" id="CHEBI:49252"/>
        <dbReference type="ChEBI" id="CHEBI:58828"/>
        <dbReference type="EC" id="3.1.3.77"/>
    </reaction>
</comment>
<name>A0AAN6TZN0_9PEZI</name>
<proteinExistence type="inferred from homology"/>
<evidence type="ECO:0000256" key="5">
    <source>
        <dbReference type="ARBA" id="ARBA00022842"/>
    </source>
</evidence>
<dbReference type="GO" id="GO:0005737">
    <property type="term" value="C:cytoplasm"/>
    <property type="evidence" value="ECO:0007669"/>
    <property type="project" value="UniProtKB-SubCell"/>
</dbReference>
<sequence>MAAGAADKLRPGQPVEQAKAQEPSFDATGKRPAPGQPDAASSKRPRKSEGAEQEINIEGEKPEVNDEEGAGSEQESGNGQSSSLQSPVSVVLLDIEGTVCPVSFVKDVLFPYALEVLPTTLAKEWSSPSFAPYRDAFPPEHSATPEALTAHVQDLMRHDVKIAYLKSLQGYLWEEGYASGALKAPLFPDVAPKILSWTQQEQGDESPNDCGHEEKAKKKKVRVMIYSSGSVAAQKLLFRHTNSSARPDLTGAITDYFDTVNAGPKTEAASYVKIAAKYPDVPVGEWLFLSDLVKEVEAAKEVGMQSFVLERPGNAELSEEVRRKHRVVKSLDEILI</sequence>
<dbReference type="InterPro" id="IPR023214">
    <property type="entry name" value="HAD_sf"/>
</dbReference>
<evidence type="ECO:0000256" key="3">
    <source>
        <dbReference type="ARBA" id="ARBA00022723"/>
    </source>
</evidence>
<evidence type="ECO:0000256" key="9">
    <source>
        <dbReference type="SAM" id="MobiDB-lite"/>
    </source>
</evidence>
<evidence type="ECO:0000256" key="1">
    <source>
        <dbReference type="ARBA" id="ARBA00022490"/>
    </source>
</evidence>
<comment type="similarity">
    <text evidence="8">Belongs to the HAD-like hydrolase superfamily. MasA/MtnC family.</text>
</comment>
<dbReference type="HAMAP" id="MF_03117">
    <property type="entry name" value="Salvage_MtnC_euk"/>
    <property type="match status" value="1"/>
</dbReference>
<dbReference type="SFLD" id="SFLDS00003">
    <property type="entry name" value="Haloacid_Dehalogenase"/>
    <property type="match status" value="1"/>
</dbReference>
<dbReference type="InterPro" id="IPR023943">
    <property type="entry name" value="Enolase-ppase_E1"/>
</dbReference>
<dbReference type="InterPro" id="IPR027511">
    <property type="entry name" value="ENOPH1_eukaryotes"/>
</dbReference>
<evidence type="ECO:0000256" key="7">
    <source>
        <dbReference type="ARBA" id="ARBA00023242"/>
    </source>
</evidence>